<evidence type="ECO:0000256" key="1">
    <source>
        <dbReference type="ARBA" id="ARBA00004418"/>
    </source>
</evidence>
<dbReference type="PANTHER" id="PTHR38604:SF1">
    <property type="entry name" value="PERIPLASMIC NITRATE REDUCTASE, ELECTRON TRANSFER SUBUNIT"/>
    <property type="match status" value="1"/>
</dbReference>
<evidence type="ECO:0000313" key="13">
    <source>
        <dbReference type="EMBL" id="MDL0088994.1"/>
    </source>
</evidence>
<dbReference type="EMBL" id="JANURM010000006">
    <property type="protein sequence ID" value="MDL0088994.1"/>
    <property type="molecule type" value="Genomic_DNA"/>
</dbReference>
<evidence type="ECO:0000256" key="3">
    <source>
        <dbReference type="ARBA" id="ARBA00013773"/>
    </source>
</evidence>
<evidence type="ECO:0000313" key="14">
    <source>
        <dbReference type="Proteomes" id="UP001173801"/>
    </source>
</evidence>
<keyword evidence="6" id="KW-0479">Metal-binding</keyword>
<dbReference type="PROSITE" id="PS51257">
    <property type="entry name" value="PROKAR_LIPOPROTEIN"/>
    <property type="match status" value="1"/>
</dbReference>
<evidence type="ECO:0000256" key="12">
    <source>
        <dbReference type="SAM" id="SignalP"/>
    </source>
</evidence>
<keyword evidence="7 12" id="KW-0732">Signal</keyword>
<evidence type="ECO:0000256" key="10">
    <source>
        <dbReference type="ARBA" id="ARBA00023004"/>
    </source>
</evidence>
<dbReference type="RefSeq" id="WP_284937652.1">
    <property type="nucleotide sequence ID" value="NZ_JANURM010000006.1"/>
</dbReference>
<proteinExistence type="inferred from homology"/>
<feature type="chain" id="PRO_5047099123" description="Periplasmic nitrate reductase, electron transfer subunit" evidence="12">
    <location>
        <begin position="20"/>
        <end position="173"/>
    </location>
</feature>
<dbReference type="PANTHER" id="PTHR38604">
    <property type="entry name" value="PERIPLASMIC NITRATE REDUCTASE, ELECTRON TRANSFER SUBUNIT"/>
    <property type="match status" value="1"/>
</dbReference>
<comment type="subcellular location">
    <subcellularLocation>
        <location evidence="1">Periplasm</location>
    </subcellularLocation>
</comment>
<organism evidence="13 14">
    <name type="scientific">Campylobacter gastrosuis</name>
    <dbReference type="NCBI Taxonomy" id="2974576"/>
    <lineage>
        <taxon>Bacteria</taxon>
        <taxon>Pseudomonadati</taxon>
        <taxon>Campylobacterota</taxon>
        <taxon>Epsilonproteobacteria</taxon>
        <taxon>Campylobacterales</taxon>
        <taxon>Campylobacteraceae</taxon>
        <taxon>Campylobacter</taxon>
    </lineage>
</organism>
<comment type="similarity">
    <text evidence="2">Belongs to the NapB family.</text>
</comment>
<evidence type="ECO:0000256" key="9">
    <source>
        <dbReference type="ARBA" id="ARBA00022982"/>
    </source>
</evidence>
<name>A0ABT7HQ23_9BACT</name>
<gene>
    <name evidence="13" type="ORF">NYG85_06350</name>
</gene>
<comment type="caution">
    <text evidence="13">The sequence shown here is derived from an EMBL/GenBank/DDBJ whole genome shotgun (WGS) entry which is preliminary data.</text>
</comment>
<dbReference type="InterPro" id="IPR005591">
    <property type="entry name" value="NapB"/>
</dbReference>
<evidence type="ECO:0000256" key="5">
    <source>
        <dbReference type="ARBA" id="ARBA00022617"/>
    </source>
</evidence>
<evidence type="ECO:0000256" key="2">
    <source>
        <dbReference type="ARBA" id="ARBA00007368"/>
    </source>
</evidence>
<keyword evidence="8" id="KW-0574">Periplasm</keyword>
<dbReference type="Gene3D" id="1.10.1130.10">
    <property type="entry name" value="Flavocytochrome C3, Chain A"/>
    <property type="match status" value="1"/>
</dbReference>
<protein>
    <recommendedName>
        <fullName evidence="3">Periplasmic nitrate reductase, electron transfer subunit</fullName>
    </recommendedName>
    <alternativeName>
        <fullName evidence="11">Diheme cytochrome c NapB</fullName>
    </alternativeName>
</protein>
<keyword evidence="10" id="KW-0408">Iron</keyword>
<reference evidence="13" key="1">
    <citation type="submission" date="2022-08" db="EMBL/GenBank/DDBJ databases">
        <authorList>
            <person name="Wang H."/>
        </authorList>
    </citation>
    <scope>NUCLEOTIDE SEQUENCE</scope>
    <source>
        <strain evidence="13">PS10</strain>
    </source>
</reference>
<evidence type="ECO:0000256" key="6">
    <source>
        <dbReference type="ARBA" id="ARBA00022723"/>
    </source>
</evidence>
<keyword evidence="5" id="KW-0349">Heme</keyword>
<feature type="signal peptide" evidence="12">
    <location>
        <begin position="1"/>
        <end position="19"/>
    </location>
</feature>
<dbReference type="Proteomes" id="UP001173801">
    <property type="component" value="Unassembled WGS sequence"/>
</dbReference>
<keyword evidence="4" id="KW-0813">Transport</keyword>
<evidence type="ECO:0000256" key="11">
    <source>
        <dbReference type="ARBA" id="ARBA00031832"/>
    </source>
</evidence>
<keyword evidence="14" id="KW-1185">Reference proteome</keyword>
<keyword evidence="9" id="KW-0249">Electron transport</keyword>
<dbReference type="InterPro" id="IPR036280">
    <property type="entry name" value="Multihaem_cyt_sf"/>
</dbReference>
<evidence type="ECO:0000256" key="7">
    <source>
        <dbReference type="ARBA" id="ARBA00022729"/>
    </source>
</evidence>
<reference evidence="13" key="2">
    <citation type="journal article" date="2023" name="Microorganisms">
        <title>Isolation and Genomic Characteristics of Cat-Borne Campylobacter felis sp. nov. and Sheep-Borne Campylobacter ovis sp. nov.</title>
        <authorList>
            <person name="Wang H."/>
            <person name="Li Y."/>
            <person name="Gu Y."/>
            <person name="Zhou G."/>
            <person name="Chen X."/>
            <person name="Zhang X."/>
            <person name="Shao Z."/>
            <person name="Zhang J."/>
            <person name="Zhang M."/>
        </authorList>
    </citation>
    <scope>NUCLEOTIDE SEQUENCE</scope>
    <source>
        <strain evidence="13">PS10</strain>
    </source>
</reference>
<dbReference type="SUPFAM" id="SSF48695">
    <property type="entry name" value="Multiheme cytochromes"/>
    <property type="match status" value="1"/>
</dbReference>
<accession>A0ABT7HQ23</accession>
<dbReference type="PIRSF" id="PIRSF006105">
    <property type="entry name" value="NapB"/>
    <property type="match status" value="1"/>
</dbReference>
<dbReference type="Pfam" id="PF03892">
    <property type="entry name" value="NapB"/>
    <property type="match status" value="1"/>
</dbReference>
<evidence type="ECO:0000256" key="4">
    <source>
        <dbReference type="ARBA" id="ARBA00022448"/>
    </source>
</evidence>
<sequence length="173" mass="18990">MKFKAISAAFLAIFLAACAISSKQVSDDEIGLRKISLLDEQDVSIKDINWTAQPAGMSKKLDRSFENAPPFISHDIEGMVPITKDLNMCTTCHLPEFAKDAGATPVPKSHLYDLRNNKDKGGVLHDERFVCTTCHVPQANVNAPKANSFKADFRDKNGNTKSNLLEVLNDGVK</sequence>
<evidence type="ECO:0000256" key="8">
    <source>
        <dbReference type="ARBA" id="ARBA00022764"/>
    </source>
</evidence>